<keyword evidence="7" id="KW-0067">ATP-binding</keyword>
<evidence type="ECO:0000256" key="7">
    <source>
        <dbReference type="ARBA" id="ARBA00022840"/>
    </source>
</evidence>
<dbReference type="Gene3D" id="3.30.450.40">
    <property type="match status" value="1"/>
</dbReference>
<evidence type="ECO:0000256" key="3">
    <source>
        <dbReference type="ARBA" id="ARBA00022553"/>
    </source>
</evidence>
<evidence type="ECO:0000256" key="6">
    <source>
        <dbReference type="ARBA" id="ARBA00022777"/>
    </source>
</evidence>
<evidence type="ECO:0000256" key="9">
    <source>
        <dbReference type="SAM" id="Coils"/>
    </source>
</evidence>
<dbReference type="CDD" id="cd00075">
    <property type="entry name" value="HATPase"/>
    <property type="match status" value="1"/>
</dbReference>
<dbReference type="Proteomes" id="UP000178187">
    <property type="component" value="Unassembled WGS sequence"/>
</dbReference>
<keyword evidence="10" id="KW-0472">Membrane</keyword>
<evidence type="ECO:0000256" key="5">
    <source>
        <dbReference type="ARBA" id="ARBA00022741"/>
    </source>
</evidence>
<feature type="transmembrane region" description="Helical" evidence="10">
    <location>
        <begin position="6"/>
        <end position="23"/>
    </location>
</feature>
<gene>
    <name evidence="12" type="ORF">A3G33_06735</name>
</gene>
<evidence type="ECO:0000313" key="13">
    <source>
        <dbReference type="Proteomes" id="UP000178187"/>
    </source>
</evidence>
<feature type="transmembrane region" description="Helical" evidence="10">
    <location>
        <begin position="35"/>
        <end position="54"/>
    </location>
</feature>
<sequence length="798" mass="89938">MVYYCTSWFVSLIGSFILGFFIISRPKSSLPQKLWAFFCFLVGFVSIGFIGSFFSKTQTIGLSFIRLINISTALLAPIFLHFVISFCEAAASKNHKRLTVTFYAAGFVFVSLLFTPYVIKSVELKAGFQYWLVPGPLYFLFMIYFCVPFLIGYFLLFSYFLNAIGLKRLQVTYFFIATFVGVIGGLTTFLPAFLPNIYPFGIFFIPIYCFIIGYAIVRHHLMDIEVIIKKTLVFAGLLAVLMSVVAMVTTLAQSFAGQYLKMGPNSIRVLSIVVAMLLFDPVRKLLVNLTDQYLFQKKVDYRQLLKEASEYLAHVDSLKKQTMRIVSFMIKKARIANASIFVYTARDKTGLRLEASRPAIHDFDFKKILFTHPLIVYLYQKRGPIEKVNLIEMRKAEKDSQIKEEMDRIFDLFTALKAEAAVPCFGGEAHRQNGEQSHEKAGKGVSHLRGILFLGPQKSDEPYSDEELDVFFTLAQESSIAFENARLYDEALQKQKELALMNRELERAQHGLIQALEETESANKKLQITQASLIVAEKSATMVGMAKAIGHEVNNPLSTILGRGEQLIKYELNKYREIFNRNAERIDSQDVAEFEKLITKSDDYLRRIVRSGERIEIAVRTLTNILKDTRGEIGPLSLIVLCREAIEAARFSTYEENLAGCELQEHITSNVVIMGNLEQLIQVFVNLIKNAYEAMHGQSRRVIEIHGSFDKDDPKMAKIEFSDNGPGMPPEVAAKIWLQGFSTKTRKDDSIGAAGQGQGLFVTKHIVESIHKGSIGVKSEVGKGTTFVIKLPLAEGGM</sequence>
<dbReference type="PANTHER" id="PTHR43065:SF10">
    <property type="entry name" value="PEROXIDE STRESS-ACTIVATED HISTIDINE KINASE MAK3"/>
    <property type="match status" value="1"/>
</dbReference>
<evidence type="ECO:0000259" key="11">
    <source>
        <dbReference type="PROSITE" id="PS50109"/>
    </source>
</evidence>
<dbReference type="GO" id="GO:0004673">
    <property type="term" value="F:protein histidine kinase activity"/>
    <property type="evidence" value="ECO:0007669"/>
    <property type="project" value="UniProtKB-EC"/>
</dbReference>
<feature type="domain" description="Histidine kinase" evidence="11">
    <location>
        <begin position="548"/>
        <end position="795"/>
    </location>
</feature>
<comment type="caution">
    <text evidence="12">The sequence shown here is derived from an EMBL/GenBank/DDBJ whole genome shotgun (WGS) entry which is preliminary data.</text>
</comment>
<dbReference type="Gene3D" id="1.10.287.130">
    <property type="match status" value="1"/>
</dbReference>
<evidence type="ECO:0000256" key="10">
    <source>
        <dbReference type="SAM" id="Phobius"/>
    </source>
</evidence>
<dbReference type="GO" id="GO:0000160">
    <property type="term" value="P:phosphorelay signal transduction system"/>
    <property type="evidence" value="ECO:0007669"/>
    <property type="project" value="UniProtKB-KW"/>
</dbReference>
<feature type="transmembrane region" description="Helical" evidence="10">
    <location>
        <begin position="139"/>
        <end position="161"/>
    </location>
</feature>
<dbReference type="SUPFAM" id="SSF55781">
    <property type="entry name" value="GAF domain-like"/>
    <property type="match status" value="1"/>
</dbReference>
<dbReference type="InterPro" id="IPR036890">
    <property type="entry name" value="HATPase_C_sf"/>
</dbReference>
<evidence type="ECO:0000256" key="8">
    <source>
        <dbReference type="ARBA" id="ARBA00023012"/>
    </source>
</evidence>
<keyword evidence="10" id="KW-1133">Transmembrane helix</keyword>
<protein>
    <recommendedName>
        <fullName evidence="2">histidine kinase</fullName>
        <ecNumber evidence="2">2.7.13.3</ecNumber>
    </recommendedName>
</protein>
<organism evidence="12 13">
    <name type="scientific">Candidatus Danuiimicrobium aquiferis</name>
    <dbReference type="NCBI Taxonomy" id="1801832"/>
    <lineage>
        <taxon>Bacteria</taxon>
        <taxon>Pseudomonadati</taxon>
        <taxon>Candidatus Omnitrophota</taxon>
        <taxon>Candidatus Danuiimicrobium</taxon>
    </lineage>
</organism>
<feature type="transmembrane region" description="Helical" evidence="10">
    <location>
        <begin position="173"/>
        <end position="194"/>
    </location>
</feature>
<dbReference type="InterPro" id="IPR031621">
    <property type="entry name" value="HisKA_7TM"/>
</dbReference>
<keyword evidence="9" id="KW-0175">Coiled coil</keyword>
<evidence type="ECO:0000256" key="1">
    <source>
        <dbReference type="ARBA" id="ARBA00000085"/>
    </source>
</evidence>
<evidence type="ECO:0000256" key="2">
    <source>
        <dbReference type="ARBA" id="ARBA00012438"/>
    </source>
</evidence>
<keyword evidence="3" id="KW-0597">Phosphoprotein</keyword>
<accession>A0A1G1L2M6</accession>
<feature type="transmembrane region" description="Helical" evidence="10">
    <location>
        <begin position="98"/>
        <end position="119"/>
    </location>
</feature>
<name>A0A1G1L2M6_9BACT</name>
<dbReference type="Pfam" id="PF02518">
    <property type="entry name" value="HATPase_c"/>
    <property type="match status" value="1"/>
</dbReference>
<feature type="transmembrane region" description="Helical" evidence="10">
    <location>
        <begin position="200"/>
        <end position="221"/>
    </location>
</feature>
<dbReference type="AlphaFoldDB" id="A0A1G1L2M6"/>
<keyword evidence="8" id="KW-0902">Two-component regulatory system</keyword>
<dbReference type="InterPro" id="IPR005467">
    <property type="entry name" value="His_kinase_dom"/>
</dbReference>
<keyword evidence="10" id="KW-0812">Transmembrane</keyword>
<keyword evidence="6" id="KW-0418">Kinase</keyword>
<evidence type="ECO:0000256" key="4">
    <source>
        <dbReference type="ARBA" id="ARBA00022679"/>
    </source>
</evidence>
<dbReference type="EMBL" id="MHFR01000008">
    <property type="protein sequence ID" value="OGW99378.1"/>
    <property type="molecule type" value="Genomic_DNA"/>
</dbReference>
<keyword evidence="4" id="KW-0808">Transferase</keyword>
<dbReference type="PANTHER" id="PTHR43065">
    <property type="entry name" value="SENSOR HISTIDINE KINASE"/>
    <property type="match status" value="1"/>
</dbReference>
<dbReference type="SMART" id="SM00387">
    <property type="entry name" value="HATPase_c"/>
    <property type="match status" value="1"/>
</dbReference>
<dbReference type="GO" id="GO:0005524">
    <property type="term" value="F:ATP binding"/>
    <property type="evidence" value="ECO:0007669"/>
    <property type="project" value="UniProtKB-KW"/>
</dbReference>
<dbReference type="SUPFAM" id="SSF55874">
    <property type="entry name" value="ATPase domain of HSP90 chaperone/DNA topoisomerase II/histidine kinase"/>
    <property type="match status" value="1"/>
</dbReference>
<dbReference type="PROSITE" id="PS50109">
    <property type="entry name" value="HIS_KIN"/>
    <property type="match status" value="1"/>
</dbReference>
<proteinExistence type="predicted"/>
<dbReference type="EC" id="2.7.13.3" evidence="2"/>
<dbReference type="PRINTS" id="PR00344">
    <property type="entry name" value="BCTRLSENSOR"/>
</dbReference>
<dbReference type="InterPro" id="IPR029016">
    <property type="entry name" value="GAF-like_dom_sf"/>
</dbReference>
<feature type="coiled-coil region" evidence="9">
    <location>
        <begin position="484"/>
        <end position="522"/>
    </location>
</feature>
<feature type="transmembrane region" description="Helical" evidence="10">
    <location>
        <begin position="60"/>
        <end position="86"/>
    </location>
</feature>
<keyword evidence="5" id="KW-0547">Nucleotide-binding</keyword>
<dbReference type="Gene3D" id="3.30.565.10">
    <property type="entry name" value="Histidine kinase-like ATPase, C-terminal domain"/>
    <property type="match status" value="1"/>
</dbReference>
<feature type="transmembrane region" description="Helical" evidence="10">
    <location>
        <begin position="233"/>
        <end position="256"/>
    </location>
</feature>
<dbReference type="InterPro" id="IPR003594">
    <property type="entry name" value="HATPase_dom"/>
</dbReference>
<reference evidence="12 13" key="1">
    <citation type="journal article" date="2016" name="Nat. Commun.">
        <title>Thousands of microbial genomes shed light on interconnected biogeochemical processes in an aquifer system.</title>
        <authorList>
            <person name="Anantharaman K."/>
            <person name="Brown C.T."/>
            <person name="Hug L.A."/>
            <person name="Sharon I."/>
            <person name="Castelle C.J."/>
            <person name="Probst A.J."/>
            <person name="Thomas B.C."/>
            <person name="Singh A."/>
            <person name="Wilkins M.J."/>
            <person name="Karaoz U."/>
            <person name="Brodie E.L."/>
            <person name="Williams K.H."/>
            <person name="Hubbard S.S."/>
            <person name="Banfield J.F."/>
        </authorList>
    </citation>
    <scope>NUCLEOTIDE SEQUENCE [LARGE SCALE GENOMIC DNA]</scope>
</reference>
<evidence type="ECO:0000313" key="12">
    <source>
        <dbReference type="EMBL" id="OGW99378.1"/>
    </source>
</evidence>
<dbReference type="Pfam" id="PF16927">
    <property type="entry name" value="HisKA_7TM"/>
    <property type="match status" value="1"/>
</dbReference>
<comment type="catalytic activity">
    <reaction evidence="1">
        <text>ATP + protein L-histidine = ADP + protein N-phospho-L-histidine.</text>
        <dbReference type="EC" id="2.7.13.3"/>
    </reaction>
</comment>
<dbReference type="InterPro" id="IPR004358">
    <property type="entry name" value="Sig_transdc_His_kin-like_C"/>
</dbReference>